<proteinExistence type="predicted"/>
<dbReference type="InParanoid" id="M4BC02"/>
<dbReference type="HOGENOM" id="CLU_2659814_0_0_1"/>
<accession>M4BC02</accession>
<reference evidence="2" key="1">
    <citation type="journal article" date="2010" name="Science">
        <title>Signatures of adaptation to obligate biotrophy in the Hyaloperonospora arabidopsidis genome.</title>
        <authorList>
            <person name="Baxter L."/>
            <person name="Tripathy S."/>
            <person name="Ishaque N."/>
            <person name="Boot N."/>
            <person name="Cabral A."/>
            <person name="Kemen E."/>
            <person name="Thines M."/>
            <person name="Ah-Fong A."/>
            <person name="Anderson R."/>
            <person name="Badejoko W."/>
            <person name="Bittner-Eddy P."/>
            <person name="Boore J.L."/>
            <person name="Chibucos M.C."/>
            <person name="Coates M."/>
            <person name="Dehal P."/>
            <person name="Delehaunty K."/>
            <person name="Dong S."/>
            <person name="Downton P."/>
            <person name="Dumas B."/>
            <person name="Fabro G."/>
            <person name="Fronick C."/>
            <person name="Fuerstenberg S.I."/>
            <person name="Fulton L."/>
            <person name="Gaulin E."/>
            <person name="Govers F."/>
            <person name="Hughes L."/>
            <person name="Humphray S."/>
            <person name="Jiang R.H."/>
            <person name="Judelson H."/>
            <person name="Kamoun S."/>
            <person name="Kyung K."/>
            <person name="Meijer H."/>
            <person name="Minx P."/>
            <person name="Morris P."/>
            <person name="Nelson J."/>
            <person name="Phuntumart V."/>
            <person name="Qutob D."/>
            <person name="Rehmany A."/>
            <person name="Rougon-Cardoso A."/>
            <person name="Ryden P."/>
            <person name="Torto-Alalibo T."/>
            <person name="Studholme D."/>
            <person name="Wang Y."/>
            <person name="Win J."/>
            <person name="Wood J."/>
            <person name="Clifton S.W."/>
            <person name="Rogers J."/>
            <person name="Van den Ackerveken G."/>
            <person name="Jones J.D."/>
            <person name="McDowell J.M."/>
            <person name="Beynon J."/>
            <person name="Tyler B.M."/>
        </authorList>
    </citation>
    <scope>NUCLEOTIDE SEQUENCE [LARGE SCALE GENOMIC DNA]</scope>
    <source>
        <strain evidence="2">Emoy2</strain>
    </source>
</reference>
<name>M4BC02_HYAAE</name>
<organism evidence="1 2">
    <name type="scientific">Hyaloperonospora arabidopsidis (strain Emoy2)</name>
    <name type="common">Downy mildew agent</name>
    <name type="synonym">Peronospora arabidopsidis</name>
    <dbReference type="NCBI Taxonomy" id="559515"/>
    <lineage>
        <taxon>Eukaryota</taxon>
        <taxon>Sar</taxon>
        <taxon>Stramenopiles</taxon>
        <taxon>Oomycota</taxon>
        <taxon>Peronosporomycetes</taxon>
        <taxon>Peronosporales</taxon>
        <taxon>Peronosporaceae</taxon>
        <taxon>Hyaloperonospora</taxon>
    </lineage>
</organism>
<evidence type="ECO:0000313" key="1">
    <source>
        <dbReference type="EnsemblProtists" id="HpaP803817"/>
    </source>
</evidence>
<dbReference type="VEuPathDB" id="FungiDB:HpaG803817"/>
<protein>
    <submittedName>
        <fullName evidence="1">Uncharacterized protein</fullName>
    </submittedName>
</protein>
<reference evidence="1" key="2">
    <citation type="submission" date="2015-06" db="UniProtKB">
        <authorList>
            <consortium name="EnsemblProtists"/>
        </authorList>
    </citation>
    <scope>IDENTIFICATION</scope>
    <source>
        <strain evidence="1">Emoy2</strain>
    </source>
</reference>
<dbReference type="EMBL" id="JH598116">
    <property type="status" value="NOT_ANNOTATED_CDS"/>
    <property type="molecule type" value="Genomic_DNA"/>
</dbReference>
<evidence type="ECO:0000313" key="2">
    <source>
        <dbReference type="Proteomes" id="UP000011713"/>
    </source>
</evidence>
<dbReference type="EnsemblProtists" id="HpaT803817">
    <property type="protein sequence ID" value="HpaP803817"/>
    <property type="gene ID" value="HpaG803817"/>
</dbReference>
<sequence length="76" mass="8254">MAVEPLYELLGSTFRGIWIANQLETMEIKACGSFRGHAETLTRFEAASGMLTNTAKSVAVPLCDVHAPSKPLVDYP</sequence>
<keyword evidence="2" id="KW-1185">Reference proteome</keyword>
<dbReference type="AlphaFoldDB" id="M4BC02"/>
<dbReference type="Proteomes" id="UP000011713">
    <property type="component" value="Unassembled WGS sequence"/>
</dbReference>